<dbReference type="InterPro" id="IPR014039">
    <property type="entry name" value="Transl_elong_EFTs/EF1B_dimer"/>
</dbReference>
<dbReference type="AlphaFoldDB" id="A0A1G2PFC0"/>
<evidence type="ECO:0000256" key="5">
    <source>
        <dbReference type="HAMAP-Rule" id="MF_00050"/>
    </source>
</evidence>
<name>A0A1G2PFC0_9BACT</name>
<dbReference type="GO" id="GO:0005737">
    <property type="term" value="C:cytoplasm"/>
    <property type="evidence" value="ECO:0007669"/>
    <property type="project" value="UniProtKB-SubCell"/>
</dbReference>
<evidence type="ECO:0000256" key="3">
    <source>
        <dbReference type="ARBA" id="ARBA00022768"/>
    </source>
</evidence>
<dbReference type="SUPFAM" id="SSF54713">
    <property type="entry name" value="Elongation factor Ts (EF-Ts), dimerisation domain"/>
    <property type="match status" value="1"/>
</dbReference>
<dbReference type="EMBL" id="MHSQ01000031">
    <property type="protein sequence ID" value="OHA46321.1"/>
    <property type="molecule type" value="Genomic_DNA"/>
</dbReference>
<dbReference type="HAMAP" id="MF_00050">
    <property type="entry name" value="EF_Ts"/>
    <property type="match status" value="1"/>
</dbReference>
<evidence type="ECO:0000313" key="8">
    <source>
        <dbReference type="Proteomes" id="UP000176965"/>
    </source>
</evidence>
<evidence type="ECO:0000256" key="1">
    <source>
        <dbReference type="ARBA" id="ARBA00005532"/>
    </source>
</evidence>
<dbReference type="FunFam" id="1.10.8.10:FF:000001">
    <property type="entry name" value="Elongation factor Ts"/>
    <property type="match status" value="1"/>
</dbReference>
<dbReference type="InterPro" id="IPR001816">
    <property type="entry name" value="Transl_elong_EFTs/EF1B"/>
</dbReference>
<comment type="caution">
    <text evidence="7">The sequence shown here is derived from an EMBL/GenBank/DDBJ whole genome shotgun (WGS) entry which is preliminary data.</text>
</comment>
<dbReference type="SUPFAM" id="SSF46934">
    <property type="entry name" value="UBA-like"/>
    <property type="match status" value="1"/>
</dbReference>
<evidence type="ECO:0000259" key="6">
    <source>
        <dbReference type="Pfam" id="PF00889"/>
    </source>
</evidence>
<feature type="region of interest" description="Involved in Mg(2+) ion dislocation from EF-Tu" evidence="5">
    <location>
        <begin position="81"/>
        <end position="84"/>
    </location>
</feature>
<comment type="function">
    <text evidence="5">Associates with the EF-Tu.GDP complex and induces the exchange of GDP to GTP. It remains bound to the aminoacyl-tRNA.EF-Tu.GTP complex up to the GTP hydrolysis stage on the ribosome.</text>
</comment>
<evidence type="ECO:0000256" key="2">
    <source>
        <dbReference type="ARBA" id="ARBA00016956"/>
    </source>
</evidence>
<evidence type="ECO:0000313" key="7">
    <source>
        <dbReference type="EMBL" id="OHA46321.1"/>
    </source>
</evidence>
<sequence>MAITTEQIKELRDNTGLSIMQCKKALEEVGGDISKATILLQKKGAGIATKKADRNLGAGRVVSYVHSTGNIASLVELLCETDFVAKNEEFGTLAYNLAMQVVATNPLYLKMSDIPEATRKEAEEVFSKEVEGKPAEMKAKILEGKLNSYFKEKVLLEQEYIKNPEITVNGLIEAFIQKFGERTEIGRFIRFDVGQK</sequence>
<accession>A0A1G2PFC0</accession>
<dbReference type="STRING" id="1802338.A2541_02720"/>
<comment type="subcellular location">
    <subcellularLocation>
        <location evidence="5">Cytoplasm</location>
    </subcellularLocation>
</comment>
<evidence type="ECO:0000256" key="4">
    <source>
        <dbReference type="ARBA" id="ARBA00022917"/>
    </source>
</evidence>
<proteinExistence type="inferred from homology"/>
<comment type="similarity">
    <text evidence="1 5">Belongs to the EF-Ts family.</text>
</comment>
<feature type="domain" description="Translation elongation factor EFTs/EF1B dimerisation" evidence="6">
    <location>
        <begin position="47"/>
        <end position="195"/>
    </location>
</feature>
<keyword evidence="3 5" id="KW-0251">Elongation factor</keyword>
<dbReference type="Gene3D" id="1.10.8.10">
    <property type="entry name" value="DNA helicase RuvA subunit, C-terminal domain"/>
    <property type="match status" value="1"/>
</dbReference>
<dbReference type="Gene3D" id="1.10.286.20">
    <property type="match status" value="1"/>
</dbReference>
<keyword evidence="4 5" id="KW-0648">Protein biosynthesis</keyword>
<dbReference type="InterPro" id="IPR009060">
    <property type="entry name" value="UBA-like_sf"/>
</dbReference>
<dbReference type="PANTHER" id="PTHR11741:SF0">
    <property type="entry name" value="ELONGATION FACTOR TS, MITOCHONDRIAL"/>
    <property type="match status" value="1"/>
</dbReference>
<dbReference type="GO" id="GO:0003746">
    <property type="term" value="F:translation elongation factor activity"/>
    <property type="evidence" value="ECO:0007669"/>
    <property type="project" value="UniProtKB-UniRule"/>
</dbReference>
<dbReference type="Proteomes" id="UP000176965">
    <property type="component" value="Unassembled WGS sequence"/>
</dbReference>
<protein>
    <recommendedName>
        <fullName evidence="2 5">Elongation factor Ts</fullName>
        <shortName evidence="5">EF-Ts</shortName>
    </recommendedName>
</protein>
<gene>
    <name evidence="5" type="primary">tsf</name>
    <name evidence="7" type="ORF">A2541_02720</name>
</gene>
<dbReference type="InterPro" id="IPR036402">
    <property type="entry name" value="EF-Ts_dimer_sf"/>
</dbReference>
<dbReference type="Gene3D" id="3.30.479.20">
    <property type="entry name" value="Elongation factor Ts, dimerisation domain"/>
    <property type="match status" value="1"/>
</dbReference>
<organism evidence="7 8">
    <name type="scientific">Candidatus Taylorbacteria bacterium RIFOXYD2_FULL_36_9</name>
    <dbReference type="NCBI Taxonomy" id="1802338"/>
    <lineage>
        <taxon>Bacteria</taxon>
        <taxon>Candidatus Tayloriibacteriota</taxon>
    </lineage>
</organism>
<reference evidence="7 8" key="1">
    <citation type="journal article" date="2016" name="Nat. Commun.">
        <title>Thousands of microbial genomes shed light on interconnected biogeochemical processes in an aquifer system.</title>
        <authorList>
            <person name="Anantharaman K."/>
            <person name="Brown C.T."/>
            <person name="Hug L.A."/>
            <person name="Sharon I."/>
            <person name="Castelle C.J."/>
            <person name="Probst A.J."/>
            <person name="Thomas B.C."/>
            <person name="Singh A."/>
            <person name="Wilkins M.J."/>
            <person name="Karaoz U."/>
            <person name="Brodie E.L."/>
            <person name="Williams K.H."/>
            <person name="Hubbard S.S."/>
            <person name="Banfield J.F."/>
        </authorList>
    </citation>
    <scope>NUCLEOTIDE SEQUENCE [LARGE SCALE GENOMIC DNA]</scope>
</reference>
<dbReference type="CDD" id="cd14275">
    <property type="entry name" value="UBA_EF-Ts"/>
    <property type="match status" value="1"/>
</dbReference>
<keyword evidence="5" id="KW-0963">Cytoplasm</keyword>
<dbReference type="PANTHER" id="PTHR11741">
    <property type="entry name" value="ELONGATION FACTOR TS"/>
    <property type="match status" value="1"/>
</dbReference>
<dbReference type="Pfam" id="PF00889">
    <property type="entry name" value="EF_TS"/>
    <property type="match status" value="1"/>
</dbReference>